<accession>A0ACC5R6L3</accession>
<evidence type="ECO:0000313" key="2">
    <source>
        <dbReference type="Proteomes" id="UP000616151"/>
    </source>
</evidence>
<comment type="caution">
    <text evidence="1">The sequence shown here is derived from an EMBL/GenBank/DDBJ whole genome shotgun (WGS) entry which is preliminary data.</text>
</comment>
<keyword evidence="2" id="KW-1185">Reference proteome</keyword>
<dbReference type="EMBL" id="JAENHL010000007">
    <property type="protein sequence ID" value="MBK1868301.1"/>
    <property type="molecule type" value="Genomic_DNA"/>
</dbReference>
<evidence type="ECO:0000313" key="1">
    <source>
        <dbReference type="EMBL" id="MBK1868301.1"/>
    </source>
</evidence>
<proteinExistence type="predicted"/>
<protein>
    <submittedName>
        <fullName evidence="1">Porin family protein</fullName>
    </submittedName>
</protein>
<gene>
    <name evidence="1" type="ORF">JHL16_18255</name>
</gene>
<dbReference type="Proteomes" id="UP000616151">
    <property type="component" value="Unassembled WGS sequence"/>
</dbReference>
<organism evidence="1 2">
    <name type="scientific">Taklimakanibacter albus</name>
    <dbReference type="NCBI Taxonomy" id="2800327"/>
    <lineage>
        <taxon>Bacteria</taxon>
        <taxon>Pseudomonadati</taxon>
        <taxon>Pseudomonadota</taxon>
        <taxon>Alphaproteobacteria</taxon>
        <taxon>Hyphomicrobiales</taxon>
        <taxon>Aestuariivirgaceae</taxon>
        <taxon>Taklimakanibacter</taxon>
    </lineage>
</organism>
<reference evidence="1" key="1">
    <citation type="submission" date="2021-01" db="EMBL/GenBank/DDBJ databases">
        <authorList>
            <person name="Sun Q."/>
        </authorList>
    </citation>
    <scope>NUCLEOTIDE SEQUENCE</scope>
    <source>
        <strain evidence="1">YIM B02566</strain>
    </source>
</reference>
<name>A0ACC5R6L3_9HYPH</name>
<sequence>MLKNVLLAGAASLFVVSAAQAADIVAPEAYDWTGPYVGLQGGYAWGENDVSSTGTESTEEVLGRAAVLNGRDGHMDLDGFVGGLHAGYNWQSDALVLGIEGDIEFADINGDTDVINGNGIKVGEVEQEIDWLGSLRLRAGFAADRALFYATGGLAVGGVELTLKDSDGDEFASNSETNWGWTLGGGIEYAVTDDLSARIEYRYTDLGDIDADNGDDDDGKADTAFHAVRAGLSWHF</sequence>